<dbReference type="OrthoDB" id="202488at2759"/>
<evidence type="ECO:0000313" key="1">
    <source>
        <dbReference type="EMBL" id="GMI23412.1"/>
    </source>
</evidence>
<protein>
    <submittedName>
        <fullName evidence="1">Uncharacterized protein</fullName>
    </submittedName>
</protein>
<evidence type="ECO:0000313" key="2">
    <source>
        <dbReference type="Proteomes" id="UP001165065"/>
    </source>
</evidence>
<name>A0A9W7FY15_9STRA</name>
<reference evidence="2" key="1">
    <citation type="journal article" date="2023" name="Commun. Biol.">
        <title>Genome analysis of Parmales, the sister group of diatoms, reveals the evolutionary specialization of diatoms from phago-mixotrophs to photoautotrophs.</title>
        <authorList>
            <person name="Ban H."/>
            <person name="Sato S."/>
            <person name="Yoshikawa S."/>
            <person name="Yamada K."/>
            <person name="Nakamura Y."/>
            <person name="Ichinomiya M."/>
            <person name="Sato N."/>
            <person name="Blanc-Mathieu R."/>
            <person name="Endo H."/>
            <person name="Kuwata A."/>
            <person name="Ogata H."/>
        </authorList>
    </citation>
    <scope>NUCLEOTIDE SEQUENCE [LARGE SCALE GENOMIC DNA]</scope>
</reference>
<organism evidence="1 2">
    <name type="scientific">Triparma columacea</name>
    <dbReference type="NCBI Taxonomy" id="722753"/>
    <lineage>
        <taxon>Eukaryota</taxon>
        <taxon>Sar</taxon>
        <taxon>Stramenopiles</taxon>
        <taxon>Ochrophyta</taxon>
        <taxon>Bolidophyceae</taxon>
        <taxon>Parmales</taxon>
        <taxon>Triparmaceae</taxon>
        <taxon>Triparma</taxon>
    </lineage>
</organism>
<comment type="caution">
    <text evidence="1">The sequence shown here is derived from an EMBL/GenBank/DDBJ whole genome shotgun (WGS) entry which is preliminary data.</text>
</comment>
<gene>
    <name evidence="1" type="ORF">TrCOL_g2474</name>
</gene>
<sequence length="459" mass="51039">MFMKNLIKLNSPQSTPQHNRQKHLFDLKAELAQLPRAQEPATFRTCSLILAKYFSRVADDDSAIDILHSLEADEEVACELGFAHVRKGEWHAAINAFQSVQPPTYLTTYHTVLTSMKGSLDPCEYVEPLVKPTATRKILPTMNLECPNIESLLALHTRCEAKMREASVPGSILFPSLLLGRREVNWFDENVLLRLASINQLPVDGRQHLAVREKLDDKVGLHNLMGGSNFVPRGFVIGGEGSSSGTLCDTDERRDWVVKDPKGWGGFGLTFFENMNIDEVVSSGRQDNGRPRSSSRTPLVAQEIVRSALVDGRCFSIRLFVILRDGGVFYTRNCLMKLSREGEKISNSAWNAIEGEEGQKEGWSILRGRVDELEGLLRDVFGRLKDEGDLEALTQCIVPKVLGFDLMLSEEGELKLIECNGTPGLIARSTDGVEFQVKKTVLEEAWGREDGGLVKLGVA</sequence>
<dbReference type="AlphaFoldDB" id="A0A9W7FY15"/>
<keyword evidence="2" id="KW-1185">Reference proteome</keyword>
<dbReference type="EMBL" id="BRYA01000568">
    <property type="protein sequence ID" value="GMI23412.1"/>
    <property type="molecule type" value="Genomic_DNA"/>
</dbReference>
<proteinExistence type="predicted"/>
<dbReference type="Gene3D" id="3.30.470.20">
    <property type="entry name" value="ATP-grasp fold, B domain"/>
    <property type="match status" value="1"/>
</dbReference>
<dbReference type="SUPFAM" id="SSF56059">
    <property type="entry name" value="Glutathione synthetase ATP-binding domain-like"/>
    <property type="match status" value="1"/>
</dbReference>
<accession>A0A9W7FY15</accession>
<dbReference type="Proteomes" id="UP001165065">
    <property type="component" value="Unassembled WGS sequence"/>
</dbReference>